<protein>
    <submittedName>
        <fullName evidence="5">Unannotated protein</fullName>
    </submittedName>
</protein>
<dbReference type="SUPFAM" id="SSF52402">
    <property type="entry name" value="Adenine nucleotide alpha hydrolases-like"/>
    <property type="match status" value="1"/>
</dbReference>
<reference evidence="5" key="1">
    <citation type="submission" date="2020-05" db="EMBL/GenBank/DDBJ databases">
        <authorList>
            <person name="Chiriac C."/>
            <person name="Salcher M."/>
            <person name="Ghai R."/>
            <person name="Kavagutti S V."/>
        </authorList>
    </citation>
    <scope>NUCLEOTIDE SEQUENCE</scope>
</reference>
<gene>
    <name evidence="5" type="ORF">UFOPK2582_00996</name>
    <name evidence="6" type="ORF">UFOPK3046_00687</name>
</gene>
<dbReference type="InterPro" id="IPR012255">
    <property type="entry name" value="ETF_b"/>
</dbReference>
<comment type="similarity">
    <text evidence="1">Belongs to the ETF beta-subunit/FixA family.</text>
</comment>
<accession>A0A6J6Q098</accession>
<proteinExistence type="inferred from homology"/>
<dbReference type="InterPro" id="IPR030982">
    <property type="entry name" value="Mft_EtfB"/>
</dbReference>
<dbReference type="NCBIfam" id="TIGR04503">
    <property type="entry name" value="mft_etfB"/>
    <property type="match status" value="1"/>
</dbReference>
<keyword evidence="3" id="KW-0249">Electron transport</keyword>
<dbReference type="EMBL" id="CAFAAQ010000045">
    <property type="protein sequence ID" value="CAB4803202.1"/>
    <property type="molecule type" value="Genomic_DNA"/>
</dbReference>
<evidence type="ECO:0000256" key="2">
    <source>
        <dbReference type="ARBA" id="ARBA00022448"/>
    </source>
</evidence>
<feature type="domain" description="Electron transfer flavoprotein alpha/beta-subunit N-terminal" evidence="4">
    <location>
        <begin position="35"/>
        <end position="231"/>
    </location>
</feature>
<dbReference type="Gene3D" id="3.40.50.620">
    <property type="entry name" value="HUPs"/>
    <property type="match status" value="1"/>
</dbReference>
<evidence type="ECO:0000259" key="4">
    <source>
        <dbReference type="SMART" id="SM00893"/>
    </source>
</evidence>
<evidence type="ECO:0000256" key="3">
    <source>
        <dbReference type="ARBA" id="ARBA00022982"/>
    </source>
</evidence>
<evidence type="ECO:0000256" key="1">
    <source>
        <dbReference type="ARBA" id="ARBA00007557"/>
    </source>
</evidence>
<evidence type="ECO:0000313" key="5">
    <source>
        <dbReference type="EMBL" id="CAB4702208.1"/>
    </source>
</evidence>
<dbReference type="InterPro" id="IPR014730">
    <property type="entry name" value="ETF_a/b_N"/>
</dbReference>
<dbReference type="PANTHER" id="PTHR21294:SF8">
    <property type="entry name" value="ELECTRON TRANSFER FLAVOPROTEIN SUBUNIT BETA"/>
    <property type="match status" value="1"/>
</dbReference>
<dbReference type="SMART" id="SM00893">
    <property type="entry name" value="ETF"/>
    <property type="match status" value="1"/>
</dbReference>
<keyword evidence="2" id="KW-0813">Transport</keyword>
<name>A0A6J6Q098_9ZZZZ</name>
<dbReference type="PANTHER" id="PTHR21294">
    <property type="entry name" value="ELECTRON TRANSFER FLAVOPROTEIN BETA-SUBUNIT"/>
    <property type="match status" value="1"/>
</dbReference>
<dbReference type="InterPro" id="IPR014729">
    <property type="entry name" value="Rossmann-like_a/b/a_fold"/>
</dbReference>
<dbReference type="EMBL" id="CAEZXS010000111">
    <property type="protein sequence ID" value="CAB4702208.1"/>
    <property type="molecule type" value="Genomic_DNA"/>
</dbReference>
<organism evidence="5">
    <name type="scientific">freshwater metagenome</name>
    <dbReference type="NCBI Taxonomy" id="449393"/>
    <lineage>
        <taxon>unclassified sequences</taxon>
        <taxon>metagenomes</taxon>
        <taxon>ecological metagenomes</taxon>
    </lineage>
</organism>
<dbReference type="AlphaFoldDB" id="A0A6J6Q098"/>
<evidence type="ECO:0000313" key="6">
    <source>
        <dbReference type="EMBL" id="CAB4803202.1"/>
    </source>
</evidence>
<dbReference type="Pfam" id="PF01012">
    <property type="entry name" value="ETF"/>
    <property type="match status" value="1"/>
</dbReference>
<sequence>MNPADLNPAGLNPAGINLVACVKWAELRPEIDPLHGSVEASQRSSGFSSSDFAAVESALRLAQAWSDQGQTCGVTVLCAGPEGAEDSLRDFFAVGATRVVRVHLAEQRSSAQVAELLASALMPSQLNAQFVICGDVSSDRGSGSVPAYLAHHLGMQQALGLIGLESTDPGSLHATRRLDGGRRERLLLMTAAVISVEGSVATLRRSSLAATLAAKQKTVEVRKQQIDWPTEVNRLRPWRPRARVLAPPAGDDALSRILELTGAQSGSTAARTLRLDPEQAAEAVLEQLAAWGYLDDSLPT</sequence>
<dbReference type="GO" id="GO:0009055">
    <property type="term" value="F:electron transfer activity"/>
    <property type="evidence" value="ECO:0007669"/>
    <property type="project" value="InterPro"/>
</dbReference>